<dbReference type="Pfam" id="PF01183">
    <property type="entry name" value="Glyco_hydro_25"/>
    <property type="match status" value="1"/>
</dbReference>
<dbReference type="Gene3D" id="2.60.40.4270">
    <property type="entry name" value="Listeria-Bacteroides repeat domain"/>
    <property type="match status" value="1"/>
</dbReference>
<dbReference type="GO" id="GO:0016998">
    <property type="term" value="P:cell wall macromolecule catabolic process"/>
    <property type="evidence" value="ECO:0007669"/>
    <property type="project" value="InterPro"/>
</dbReference>
<evidence type="ECO:0000256" key="6">
    <source>
        <dbReference type="RuleBase" id="RU003788"/>
    </source>
</evidence>
<evidence type="ECO:0000313" key="10">
    <source>
        <dbReference type="EMBL" id="SHI23065.1"/>
    </source>
</evidence>
<keyword evidence="3 6" id="KW-0929">Antimicrobial</keyword>
<dbReference type="InterPro" id="IPR002053">
    <property type="entry name" value="Glyco_hydro_25"/>
</dbReference>
<evidence type="ECO:0000313" key="11">
    <source>
        <dbReference type="Proteomes" id="UP000183995"/>
    </source>
</evidence>
<evidence type="ECO:0000256" key="5">
    <source>
        <dbReference type="ARBA" id="ARBA00022737"/>
    </source>
</evidence>
<feature type="signal peptide" evidence="8">
    <location>
        <begin position="1"/>
        <end position="24"/>
    </location>
</feature>
<keyword evidence="6" id="KW-0378">Hydrolase</keyword>
<dbReference type="InterPro" id="IPR023347">
    <property type="entry name" value="Lysozyme_dom_sf"/>
</dbReference>
<dbReference type="GO" id="GO:0042742">
    <property type="term" value="P:defense response to bacterium"/>
    <property type="evidence" value="ECO:0007669"/>
    <property type="project" value="UniProtKB-KW"/>
</dbReference>
<dbReference type="InterPro" id="IPR013378">
    <property type="entry name" value="InlB-like_B-rpt"/>
</dbReference>
<dbReference type="AlphaFoldDB" id="A0A1M5ZFM1"/>
<keyword evidence="6" id="KW-0326">Glycosidase</keyword>
<dbReference type="SUPFAM" id="SSF51445">
    <property type="entry name" value="(Trans)glycosidases"/>
    <property type="match status" value="1"/>
</dbReference>
<dbReference type="InterPro" id="IPR017853">
    <property type="entry name" value="GH"/>
</dbReference>
<dbReference type="EMBL" id="FQXV01000019">
    <property type="protein sequence ID" value="SHI23065.1"/>
    <property type="molecule type" value="Genomic_DNA"/>
</dbReference>
<name>A0A1M5ZFM1_9FIRM</name>
<organism evidence="10 11">
    <name type="scientific">Sporobacter termitidis DSM 10068</name>
    <dbReference type="NCBI Taxonomy" id="1123282"/>
    <lineage>
        <taxon>Bacteria</taxon>
        <taxon>Bacillati</taxon>
        <taxon>Bacillota</taxon>
        <taxon>Clostridia</taxon>
        <taxon>Eubacteriales</taxon>
        <taxon>Oscillospiraceae</taxon>
        <taxon>Sporobacter</taxon>
    </lineage>
</organism>
<dbReference type="GO" id="GO:0003796">
    <property type="term" value="F:lysozyme activity"/>
    <property type="evidence" value="ECO:0007669"/>
    <property type="project" value="UniProtKB-EC"/>
</dbReference>
<evidence type="ECO:0000256" key="2">
    <source>
        <dbReference type="ARBA" id="ARBA00010646"/>
    </source>
</evidence>
<protein>
    <recommendedName>
        <fullName evidence="6">Lysozyme</fullName>
        <ecNumber evidence="6">3.2.1.17</ecNumber>
    </recommendedName>
</protein>
<feature type="domain" description="SLH" evidence="9">
    <location>
        <begin position="242"/>
        <end position="305"/>
    </location>
</feature>
<accession>A0A1M5ZFM1</accession>
<evidence type="ECO:0000256" key="7">
    <source>
        <dbReference type="SAM" id="MobiDB-lite"/>
    </source>
</evidence>
<dbReference type="GO" id="GO:0009253">
    <property type="term" value="P:peptidoglycan catabolic process"/>
    <property type="evidence" value="ECO:0007669"/>
    <property type="project" value="InterPro"/>
</dbReference>
<dbReference type="GO" id="GO:0030313">
    <property type="term" value="C:cell envelope"/>
    <property type="evidence" value="ECO:0007669"/>
    <property type="project" value="UniProtKB-SubCell"/>
</dbReference>
<keyword evidence="8" id="KW-0732">Signal</keyword>
<dbReference type="InterPro" id="IPR002196">
    <property type="entry name" value="Glyco_hydro_24"/>
</dbReference>
<dbReference type="GO" id="GO:0016052">
    <property type="term" value="P:carbohydrate catabolic process"/>
    <property type="evidence" value="ECO:0007669"/>
    <property type="project" value="TreeGrafter"/>
</dbReference>
<dbReference type="RefSeq" id="WP_073082717.1">
    <property type="nucleotide sequence ID" value="NZ_FQXV01000019.1"/>
</dbReference>
<dbReference type="Gene3D" id="3.20.20.80">
    <property type="entry name" value="Glycosidases"/>
    <property type="match status" value="1"/>
</dbReference>
<dbReference type="Pfam" id="PF00395">
    <property type="entry name" value="SLH"/>
    <property type="match status" value="1"/>
</dbReference>
<dbReference type="EC" id="3.2.1.17" evidence="6"/>
<dbReference type="Gene3D" id="1.10.530.40">
    <property type="match status" value="1"/>
</dbReference>
<dbReference type="InterPro" id="IPR023346">
    <property type="entry name" value="Lysozyme-like_dom_sf"/>
</dbReference>
<comment type="subcellular location">
    <subcellularLocation>
        <location evidence="1">Cell envelope</location>
    </subcellularLocation>
</comment>
<proteinExistence type="inferred from homology"/>
<feature type="region of interest" description="Disordered" evidence="7">
    <location>
        <begin position="410"/>
        <end position="429"/>
    </location>
</feature>
<dbReference type="Proteomes" id="UP000183995">
    <property type="component" value="Unassembled WGS sequence"/>
</dbReference>
<dbReference type="PROSITE" id="PS51272">
    <property type="entry name" value="SLH"/>
    <property type="match status" value="2"/>
</dbReference>
<dbReference type="PANTHER" id="PTHR34135">
    <property type="entry name" value="LYSOZYME"/>
    <property type="match status" value="1"/>
</dbReference>
<evidence type="ECO:0000256" key="3">
    <source>
        <dbReference type="ARBA" id="ARBA00022529"/>
    </source>
</evidence>
<gene>
    <name evidence="10" type="ORF">SAMN02745823_03672</name>
</gene>
<dbReference type="Pfam" id="PF00959">
    <property type="entry name" value="Phage_lysozyme"/>
    <property type="match status" value="1"/>
</dbReference>
<comment type="catalytic activity">
    <reaction evidence="6">
        <text>Hydrolysis of (1-&gt;4)-beta-linkages between N-acetylmuramic acid and N-acetyl-D-glucosamine residues in a peptidoglycan and between N-acetyl-D-glucosamine residues in chitodextrins.</text>
        <dbReference type="EC" id="3.2.1.17"/>
    </reaction>
</comment>
<dbReference type="InterPro" id="IPR001119">
    <property type="entry name" value="SLH_dom"/>
</dbReference>
<evidence type="ECO:0000256" key="8">
    <source>
        <dbReference type="SAM" id="SignalP"/>
    </source>
</evidence>
<dbReference type="NCBIfam" id="TIGR02543">
    <property type="entry name" value="List_Bact_rpt"/>
    <property type="match status" value="1"/>
</dbReference>
<keyword evidence="5" id="KW-0677">Repeat</keyword>
<sequence length="674" mass="72428">MIKKIICIVLMFCLAGSVATVASAAGLTGSGTMTVSQSGIKFIEGFENSSGNGATGAEAENQLAAALQPSTASVNKFIASNNISLTQAQFDALVSFTYNLGSGWTDPSNRISSYLTGGLSKYSEIDIVNAIGIWCHVGKAVNTQLIVRRLAEANLFISGDYNTGDRKYTYVIFDAGKGSMEHDIYFFKYGQPYGTLPGAKLSGYTFAGWYTSNGAVVNAGDIAGDNLTVTAKWTGGAIPQAPANNFPDISANDWFYTYVSDLNKRNVVNGFPDGTFRPASTVSCAEALKLIILAAGYSEQPSTSSSWAGGYLKFAVSKGLIDAAEIPDINGTISRQLIAKIASRALGLAPATVSSPFADTADQYVLSLYSYGVVEGSVSNGSLLFMPDSSITRAEISAIVWRINNLNLEPDPPPATTDPIQNPGTNPGAGDHTNQIQFGSTWLDVLQGVPVNSYDKSAFYLDNGLLRYNSQTVKTKIGVDVSSYQDTIDWQKVKNAGIDFAILRVGFRGYGSSGSMNLDSRFRTNLTGALNAGLKVGVYFFSQAITPQEAIEEADFVLSEISGYDIAYPIVFDWETVGSSSARTAGMSTQMLTQCARAFCGRVAAAGYTPMIYFNMSLGYLKYDLSAVQDYKFWLAQYTATPTFYYDFQMWQYTSSGTVDGIPGNVDMDISFER</sequence>
<evidence type="ECO:0000259" key="9">
    <source>
        <dbReference type="PROSITE" id="PS51272"/>
    </source>
</evidence>
<reference evidence="10 11" key="1">
    <citation type="submission" date="2016-11" db="EMBL/GenBank/DDBJ databases">
        <authorList>
            <person name="Jaros S."/>
            <person name="Januszkiewicz K."/>
            <person name="Wedrychowicz H."/>
        </authorList>
    </citation>
    <scope>NUCLEOTIDE SEQUENCE [LARGE SCALE GENOMIC DNA]</scope>
    <source>
        <strain evidence="10 11">DSM 10068</strain>
    </source>
</reference>
<dbReference type="SUPFAM" id="SSF53955">
    <property type="entry name" value="Lysozyme-like"/>
    <property type="match status" value="1"/>
</dbReference>
<dbReference type="InterPro" id="IPR042229">
    <property type="entry name" value="Listeria/Bacterioides_rpt_sf"/>
</dbReference>
<keyword evidence="11" id="KW-1185">Reference proteome</keyword>
<feature type="domain" description="SLH" evidence="9">
    <location>
        <begin position="348"/>
        <end position="414"/>
    </location>
</feature>
<keyword evidence="4 6" id="KW-0081">Bacteriolytic enzyme</keyword>
<dbReference type="STRING" id="1123282.SAMN02745823_03672"/>
<dbReference type="GO" id="GO:0031640">
    <property type="term" value="P:killing of cells of another organism"/>
    <property type="evidence" value="ECO:0007669"/>
    <property type="project" value="UniProtKB-KW"/>
</dbReference>
<feature type="chain" id="PRO_5012657841" description="Lysozyme" evidence="8">
    <location>
        <begin position="25"/>
        <end position="674"/>
    </location>
</feature>
<dbReference type="CDD" id="cd06414">
    <property type="entry name" value="GH25_LytC-like"/>
    <property type="match status" value="1"/>
</dbReference>
<dbReference type="PANTHER" id="PTHR34135:SF2">
    <property type="entry name" value="LYSOZYME"/>
    <property type="match status" value="1"/>
</dbReference>
<dbReference type="PROSITE" id="PS51904">
    <property type="entry name" value="GLYCOSYL_HYDROL_F25_2"/>
    <property type="match status" value="1"/>
</dbReference>
<comment type="similarity">
    <text evidence="6">Belongs to the glycosyl hydrolase 24 family.</text>
</comment>
<evidence type="ECO:0000256" key="4">
    <source>
        <dbReference type="ARBA" id="ARBA00022638"/>
    </source>
</evidence>
<evidence type="ECO:0000256" key="1">
    <source>
        <dbReference type="ARBA" id="ARBA00004196"/>
    </source>
</evidence>
<comment type="similarity">
    <text evidence="2">Belongs to the glycosyl hydrolase 25 family.</text>
</comment>